<dbReference type="InParanoid" id="W5KPM5"/>
<evidence type="ECO:0008006" key="5">
    <source>
        <dbReference type="Google" id="ProtNLM"/>
    </source>
</evidence>
<proteinExistence type="predicted"/>
<evidence type="ECO:0000313" key="3">
    <source>
        <dbReference type="Ensembl" id="ENSAMXP00000009537.2"/>
    </source>
</evidence>
<dbReference type="Pfam" id="PF13516">
    <property type="entry name" value="LRR_6"/>
    <property type="match status" value="5"/>
</dbReference>
<evidence type="ECO:0000313" key="4">
    <source>
        <dbReference type="Proteomes" id="UP000018467"/>
    </source>
</evidence>
<dbReference type="SMART" id="SM00368">
    <property type="entry name" value="LRR_RI"/>
    <property type="match status" value="7"/>
</dbReference>
<keyword evidence="1" id="KW-0433">Leucine-rich repeat</keyword>
<dbReference type="AlphaFoldDB" id="W5KPM5"/>
<dbReference type="InterPro" id="IPR001611">
    <property type="entry name" value="Leu-rich_rpt"/>
</dbReference>
<dbReference type="PROSITE" id="PS51450">
    <property type="entry name" value="LRR"/>
    <property type="match status" value="1"/>
</dbReference>
<evidence type="ECO:0000256" key="1">
    <source>
        <dbReference type="ARBA" id="ARBA00022614"/>
    </source>
</evidence>
<reference evidence="3" key="4">
    <citation type="submission" date="2025-09" db="UniProtKB">
        <authorList>
            <consortium name="Ensembl"/>
        </authorList>
    </citation>
    <scope>IDENTIFICATION</scope>
</reference>
<protein>
    <recommendedName>
        <fullName evidence="5">SPRY-associated domain-containing protein</fullName>
    </recommendedName>
</protein>
<evidence type="ECO:0000256" key="2">
    <source>
        <dbReference type="ARBA" id="ARBA00022737"/>
    </source>
</evidence>
<reference evidence="3" key="3">
    <citation type="submission" date="2025-08" db="UniProtKB">
        <authorList>
            <consortium name="Ensembl"/>
        </authorList>
    </citation>
    <scope>IDENTIFICATION</scope>
</reference>
<reference evidence="4" key="2">
    <citation type="journal article" date="2014" name="Nat. Commun.">
        <title>The cavefish genome reveals candidate genes for eye loss.</title>
        <authorList>
            <person name="McGaugh S.E."/>
            <person name="Gross J.B."/>
            <person name="Aken B."/>
            <person name="Blin M."/>
            <person name="Borowsky R."/>
            <person name="Chalopin D."/>
            <person name="Hinaux H."/>
            <person name="Jeffery W.R."/>
            <person name="Keene A."/>
            <person name="Ma L."/>
            <person name="Minx P."/>
            <person name="Murphy D."/>
            <person name="O'Quin K.E."/>
            <person name="Retaux S."/>
            <person name="Rohner N."/>
            <person name="Searle S.M."/>
            <person name="Stahl B.A."/>
            <person name="Tabin C."/>
            <person name="Volff J.N."/>
            <person name="Yoshizawa M."/>
            <person name="Warren W.C."/>
        </authorList>
    </citation>
    <scope>NUCLEOTIDE SEQUENCE [LARGE SCALE GENOMIC DNA]</scope>
    <source>
        <strain evidence="4">female</strain>
    </source>
</reference>
<dbReference type="InterPro" id="IPR051261">
    <property type="entry name" value="NLR"/>
</dbReference>
<dbReference type="Gene3D" id="3.80.10.10">
    <property type="entry name" value="Ribonuclease Inhibitor"/>
    <property type="match status" value="2"/>
</dbReference>
<dbReference type="InterPro" id="IPR032675">
    <property type="entry name" value="LRR_dom_sf"/>
</dbReference>
<accession>W5KPM5</accession>
<dbReference type="GeneTree" id="ENSGT01150000287004"/>
<dbReference type="Bgee" id="ENSAMXG00000009279">
    <property type="expression patterns" value="Expressed in pharyngeal gill"/>
</dbReference>
<organism evidence="3 4">
    <name type="scientific">Astyanax mexicanus</name>
    <name type="common">Blind cave fish</name>
    <name type="synonym">Astyanax fasciatus mexicanus</name>
    <dbReference type="NCBI Taxonomy" id="7994"/>
    <lineage>
        <taxon>Eukaryota</taxon>
        <taxon>Metazoa</taxon>
        <taxon>Chordata</taxon>
        <taxon>Craniata</taxon>
        <taxon>Vertebrata</taxon>
        <taxon>Euteleostomi</taxon>
        <taxon>Actinopterygii</taxon>
        <taxon>Neopterygii</taxon>
        <taxon>Teleostei</taxon>
        <taxon>Ostariophysi</taxon>
        <taxon>Characiformes</taxon>
        <taxon>Characoidei</taxon>
        <taxon>Acestrorhamphidae</taxon>
        <taxon>Acestrorhamphinae</taxon>
        <taxon>Astyanax</taxon>
    </lineage>
</organism>
<dbReference type="PANTHER" id="PTHR24106">
    <property type="entry name" value="NACHT, LRR AND CARD DOMAINS-CONTAINING"/>
    <property type="match status" value="1"/>
</dbReference>
<dbReference type="HOGENOM" id="CLU_002274_4_3_1"/>
<dbReference type="SUPFAM" id="SSF52047">
    <property type="entry name" value="RNI-like"/>
    <property type="match status" value="1"/>
</dbReference>
<name>W5KPM5_ASTMX</name>
<sequence length="379" mass="42116">MCVLATCKLTKQSCENLHLVLQSESSALKELDLSNNDLQDSGVEILSAGLKRSQCKLETLSLNMCKLSEQSCKILKSVLQSENSSLKELNLSKNDLQDSGVELLSAGLKSSQCKLEKLRLALCKLTAQSCDALQSVLESEPSTLKELDHSNNDLQDLGGEKLSAGLKSSHCKIQILRSVFDTRYISKQHSKVFIVYSLYSLLSICRLAWCNIGAKTCQNLGSVLKLENSSLKELDLTDNDLQDSGLNFLTAGLKSSDCKLQILRFVLSILILDAKVYNFQTPFLFSFCRLCYCMVTEKGCCSLAAALKSNPTHLKELDLSYNNPGESRIKLLSARLEDPHCNLKTLRCEELYRGISANHFWLLEVNKFNITVSSVCLVF</sequence>
<keyword evidence="2" id="KW-0677">Repeat</keyword>
<dbReference type="Ensembl" id="ENSAMXT00000009537.2">
    <property type="protein sequence ID" value="ENSAMXP00000009537.2"/>
    <property type="gene ID" value="ENSAMXG00000009279.2"/>
</dbReference>
<dbReference type="Proteomes" id="UP000018467">
    <property type="component" value="Unassembled WGS sequence"/>
</dbReference>
<keyword evidence="4" id="KW-1185">Reference proteome</keyword>
<reference evidence="4" key="1">
    <citation type="submission" date="2013-03" db="EMBL/GenBank/DDBJ databases">
        <authorList>
            <person name="Jeffery W."/>
            <person name="Warren W."/>
            <person name="Wilson R.K."/>
        </authorList>
    </citation>
    <scope>NUCLEOTIDE SEQUENCE</scope>
    <source>
        <strain evidence="4">female</strain>
    </source>
</reference>